<feature type="non-terminal residue" evidence="1">
    <location>
        <position position="1"/>
    </location>
</feature>
<keyword evidence="1" id="KW-0808">Transferase</keyword>
<dbReference type="EMBL" id="KB790804">
    <property type="protein sequence ID" value="EOA92857.1"/>
    <property type="molecule type" value="Genomic_DNA"/>
</dbReference>
<evidence type="ECO:0000313" key="1">
    <source>
        <dbReference type="EMBL" id="EOA92857.1"/>
    </source>
</evidence>
<dbReference type="AlphaFoldDB" id="R0KY49"/>
<organism evidence="1 2">
    <name type="scientific">Anas platyrhynchos</name>
    <name type="common">Mallard</name>
    <name type="synonym">Anas boschas</name>
    <dbReference type="NCBI Taxonomy" id="8839"/>
    <lineage>
        <taxon>Eukaryota</taxon>
        <taxon>Metazoa</taxon>
        <taxon>Chordata</taxon>
        <taxon>Craniata</taxon>
        <taxon>Vertebrata</taxon>
        <taxon>Euteleostomi</taxon>
        <taxon>Archelosauria</taxon>
        <taxon>Archosauria</taxon>
        <taxon>Dinosauria</taxon>
        <taxon>Saurischia</taxon>
        <taxon>Theropoda</taxon>
        <taxon>Coelurosauria</taxon>
        <taxon>Aves</taxon>
        <taxon>Neognathae</taxon>
        <taxon>Galloanserae</taxon>
        <taxon>Anseriformes</taxon>
        <taxon>Anatidae</taxon>
        <taxon>Anatinae</taxon>
        <taxon>Anas</taxon>
    </lineage>
</organism>
<keyword evidence="2" id="KW-1185">Reference proteome</keyword>
<dbReference type="GO" id="GO:0016301">
    <property type="term" value="F:kinase activity"/>
    <property type="evidence" value="ECO:0007669"/>
    <property type="project" value="UniProtKB-KW"/>
</dbReference>
<keyword evidence="1" id="KW-0418">Kinase</keyword>
<accession>R0KY49</accession>
<proteinExistence type="predicted"/>
<sequence length="32" mass="3730">DNLPPKLKNMHKVSPSLKGFLDRMLVRDPVQR</sequence>
<feature type="non-terminal residue" evidence="1">
    <location>
        <position position="32"/>
    </location>
</feature>
<dbReference type="Proteomes" id="UP000296049">
    <property type="component" value="Unassembled WGS sequence"/>
</dbReference>
<protein>
    <submittedName>
        <fullName evidence="1">Serine/threonine-protein kinase PAK 4</fullName>
    </submittedName>
</protein>
<evidence type="ECO:0000313" key="2">
    <source>
        <dbReference type="Proteomes" id="UP000296049"/>
    </source>
</evidence>
<reference evidence="2" key="1">
    <citation type="journal article" date="2013" name="Nat. Genet.">
        <title>The duck genome and transcriptome provide insight into an avian influenza virus reservoir species.</title>
        <authorList>
            <person name="Huang Y."/>
            <person name="Li Y."/>
            <person name="Burt D.W."/>
            <person name="Chen H."/>
            <person name="Zhang Y."/>
            <person name="Qian W."/>
            <person name="Kim H."/>
            <person name="Gan S."/>
            <person name="Zhao Y."/>
            <person name="Li J."/>
            <person name="Yi K."/>
            <person name="Feng H."/>
            <person name="Zhu P."/>
            <person name="Li B."/>
            <person name="Liu Q."/>
            <person name="Fairley S."/>
            <person name="Magor K.E."/>
            <person name="Du Z."/>
            <person name="Hu X."/>
            <person name="Goodman L."/>
            <person name="Tafer H."/>
            <person name="Vignal A."/>
            <person name="Lee T."/>
            <person name="Kim K.W."/>
            <person name="Sheng Z."/>
            <person name="An Y."/>
            <person name="Searle S."/>
            <person name="Herrero J."/>
            <person name="Groenen M.A."/>
            <person name="Crooijmans R.P."/>
            <person name="Faraut T."/>
            <person name="Cai Q."/>
            <person name="Webster R.G."/>
            <person name="Aldridge J.R."/>
            <person name="Warren W.C."/>
            <person name="Bartschat S."/>
            <person name="Kehr S."/>
            <person name="Marz M."/>
            <person name="Stadler P.F."/>
            <person name="Smith J."/>
            <person name="Kraus R.H."/>
            <person name="Zhao Y."/>
            <person name="Ren L."/>
            <person name="Fei J."/>
            <person name="Morisson M."/>
            <person name="Kaiser P."/>
            <person name="Griffin D.K."/>
            <person name="Rao M."/>
            <person name="Pitel F."/>
            <person name="Wang J."/>
            <person name="Li N."/>
        </authorList>
    </citation>
    <scope>NUCLEOTIDE SEQUENCE [LARGE SCALE GENOMIC DNA]</scope>
</reference>
<name>R0KY49_ANAPL</name>
<gene>
    <name evidence="1" type="ORF">Anapl_18813</name>
</gene>